<dbReference type="InterPro" id="IPR036264">
    <property type="entry name" value="Bact_exopeptidase_dim_dom"/>
</dbReference>
<dbReference type="InterPro" id="IPR002933">
    <property type="entry name" value="Peptidase_M20"/>
</dbReference>
<dbReference type="EMBL" id="BRXS01000005">
    <property type="protein sequence ID" value="GLC27037.1"/>
    <property type="molecule type" value="Genomic_DNA"/>
</dbReference>
<dbReference type="PANTHER" id="PTHR43270">
    <property type="entry name" value="BETA-ALA-HIS DIPEPTIDASE"/>
    <property type="match status" value="1"/>
</dbReference>
<dbReference type="NCBIfam" id="NF005914">
    <property type="entry name" value="PRK07907.1"/>
    <property type="match status" value="1"/>
</dbReference>
<dbReference type="Pfam" id="PF01546">
    <property type="entry name" value="Peptidase_M20"/>
    <property type="match status" value="1"/>
</dbReference>
<keyword evidence="6" id="KW-1185">Reference proteome</keyword>
<evidence type="ECO:0000313" key="5">
    <source>
        <dbReference type="EMBL" id="GLC27037.1"/>
    </source>
</evidence>
<dbReference type="Gene3D" id="3.40.630.10">
    <property type="entry name" value="Zn peptidases"/>
    <property type="match status" value="1"/>
</dbReference>
<dbReference type="GO" id="GO:0046872">
    <property type="term" value="F:metal ion binding"/>
    <property type="evidence" value="ECO:0007669"/>
    <property type="project" value="UniProtKB-KW"/>
</dbReference>
<dbReference type="InterPro" id="IPR011650">
    <property type="entry name" value="Peptidase_M20_dimer"/>
</dbReference>
<comment type="caution">
    <text evidence="5">The sequence shown here is derived from an EMBL/GenBank/DDBJ whole genome shotgun (WGS) entry which is preliminary data.</text>
</comment>
<reference evidence="5" key="1">
    <citation type="submission" date="2022-08" db="EMBL/GenBank/DDBJ databases">
        <title>Draft genome sequencing of Roseisolibacter agri AW1220.</title>
        <authorList>
            <person name="Tobiishi Y."/>
            <person name="Tonouchi A."/>
        </authorList>
    </citation>
    <scope>NUCLEOTIDE SEQUENCE</scope>
    <source>
        <strain evidence="5">AW1220</strain>
    </source>
</reference>
<evidence type="ECO:0000256" key="3">
    <source>
        <dbReference type="ARBA" id="ARBA00022801"/>
    </source>
</evidence>
<name>A0AA37Q968_9BACT</name>
<keyword evidence="2" id="KW-0479">Metal-binding</keyword>
<feature type="domain" description="Peptidase M20 dimerisation" evidence="4">
    <location>
        <begin position="196"/>
        <end position="353"/>
    </location>
</feature>
<accession>A0AA37Q968</accession>
<dbReference type="GO" id="GO:0008233">
    <property type="term" value="F:peptidase activity"/>
    <property type="evidence" value="ECO:0007669"/>
    <property type="project" value="UniProtKB-KW"/>
</dbReference>
<dbReference type="PANTHER" id="PTHR43270:SF12">
    <property type="entry name" value="SUCCINYL-DIAMINOPIMELATE DESUCCINYLASE"/>
    <property type="match status" value="1"/>
</dbReference>
<dbReference type="GO" id="GO:0006508">
    <property type="term" value="P:proteolysis"/>
    <property type="evidence" value="ECO:0007669"/>
    <property type="project" value="UniProtKB-KW"/>
</dbReference>
<dbReference type="InterPro" id="IPR051458">
    <property type="entry name" value="Cyt/Met_Dipeptidase"/>
</dbReference>
<proteinExistence type="predicted"/>
<keyword evidence="3" id="KW-0378">Hydrolase</keyword>
<dbReference type="SUPFAM" id="SSF55031">
    <property type="entry name" value="Bacterial exopeptidase dimerisation domain"/>
    <property type="match status" value="1"/>
</dbReference>
<sequence length="457" mass="49039">MSRDLAAFFDANAARVRDELFDFLRIPSVSARSEHDADTRRAAAWLQGALETVGLRAETIDTPGHPIVLGERREAGAGKPTLLIYGHYDVQPAEPLELWDSPAFEPTIRDGNVYARGSVDDKGQLFLHVKALEAHLKVRGTLPVNVIVLAEGEEEVGSVNLEAFIEANRERLACDAVVISDSAMFAKGIPSILSSLRGMAYFQIDVQGPAGDLHSGSYGGAVVNPAMALARILATMHDETGKVAIPGFYDDVRPFPDAVRAQMRGLPFDEEHFRAETGAPALGGETGYTVLERLWTRPTCEVNGLLSGYTGEGAKTVLPAKAMAKVSCRLVPDQDPKRIEALMQAHVARVAPAGVTVTATHLHGGRPWRADLGGPLFDAAKVALAEVFGREPVVTGEGGSIPVVGDFERVLGAPVLLVGFGLPGENAHAPNEWMSLENYDKGMRAMARLYDVYGGSR</sequence>
<dbReference type="SUPFAM" id="SSF53187">
    <property type="entry name" value="Zn-dependent exopeptidases"/>
    <property type="match status" value="1"/>
</dbReference>
<dbReference type="NCBIfam" id="NF006579">
    <property type="entry name" value="PRK09104.1"/>
    <property type="match status" value="1"/>
</dbReference>
<evidence type="ECO:0000256" key="1">
    <source>
        <dbReference type="ARBA" id="ARBA00022670"/>
    </source>
</evidence>
<evidence type="ECO:0000259" key="4">
    <source>
        <dbReference type="Pfam" id="PF07687"/>
    </source>
</evidence>
<evidence type="ECO:0000256" key="2">
    <source>
        <dbReference type="ARBA" id="ARBA00022723"/>
    </source>
</evidence>
<organism evidence="5 6">
    <name type="scientific">Roseisolibacter agri</name>
    <dbReference type="NCBI Taxonomy" id="2014610"/>
    <lineage>
        <taxon>Bacteria</taxon>
        <taxon>Pseudomonadati</taxon>
        <taxon>Gemmatimonadota</taxon>
        <taxon>Gemmatimonadia</taxon>
        <taxon>Gemmatimonadales</taxon>
        <taxon>Gemmatimonadaceae</taxon>
        <taxon>Roseisolibacter</taxon>
    </lineage>
</organism>
<dbReference type="Proteomes" id="UP001161325">
    <property type="component" value="Unassembled WGS sequence"/>
</dbReference>
<dbReference type="Gene3D" id="3.30.70.360">
    <property type="match status" value="1"/>
</dbReference>
<dbReference type="NCBIfam" id="NF006053">
    <property type="entry name" value="PRK08201.1"/>
    <property type="match status" value="1"/>
</dbReference>
<dbReference type="Pfam" id="PF07687">
    <property type="entry name" value="M20_dimer"/>
    <property type="match status" value="1"/>
</dbReference>
<dbReference type="RefSeq" id="WP_284351483.1">
    <property type="nucleotide sequence ID" value="NZ_BRXS01000005.1"/>
</dbReference>
<gene>
    <name evidence="5" type="ORF">rosag_35500</name>
</gene>
<evidence type="ECO:0000313" key="6">
    <source>
        <dbReference type="Proteomes" id="UP001161325"/>
    </source>
</evidence>
<protein>
    <recommendedName>
        <fullName evidence="4">Peptidase M20 dimerisation domain-containing protein</fullName>
    </recommendedName>
</protein>
<dbReference type="AlphaFoldDB" id="A0AA37Q968"/>
<keyword evidence="1" id="KW-0645">Protease</keyword>